<protein>
    <recommendedName>
        <fullName evidence="5">NPH3 domain-containing protein</fullName>
    </recommendedName>
</protein>
<feature type="compositionally biased region" description="Polar residues" evidence="4">
    <location>
        <begin position="483"/>
        <end position="492"/>
    </location>
</feature>
<dbReference type="InterPro" id="IPR043454">
    <property type="entry name" value="NPH3/RPT2-like"/>
</dbReference>
<proteinExistence type="inferred from homology"/>
<dbReference type="Pfam" id="PF03000">
    <property type="entry name" value="NPH3"/>
    <property type="match status" value="1"/>
</dbReference>
<evidence type="ECO:0000313" key="6">
    <source>
        <dbReference type="EMBL" id="KAL3625002.1"/>
    </source>
</evidence>
<comment type="similarity">
    <text evidence="3">Belongs to the NPH3 family.</text>
</comment>
<feature type="compositionally biased region" description="Basic and acidic residues" evidence="4">
    <location>
        <begin position="470"/>
        <end position="481"/>
    </location>
</feature>
<gene>
    <name evidence="6" type="ORF">CASFOL_031670</name>
</gene>
<dbReference type="EMBL" id="JAVIJP010000053">
    <property type="protein sequence ID" value="KAL3625002.1"/>
    <property type="molecule type" value="Genomic_DNA"/>
</dbReference>
<sequence length="540" mass="61429">MKFMKLGTCLDTFYTEEAIRTVTSDVPSDLMIRINGISYLLHQLQHALLPKCGLLQRLVSSKEEYSSSDIITLDLHDIPGGPEAFEMCAKFCYEIVINLGAHNFVSAFCAAKFLRMTEKVENGNFVNKLEVFFSSFILRGWKDCVVTLQNAEKVYEWSENLGIVWRCVESVVEKILTPTAKVTWSYTYTRPGYEKRPHQSVPKDWWTEDISFLGIDTFRCIINAITNNIQPQLIGEALHVYACCWLFDTERGGPHESSSSRSDRPRILETIVSLIPSEKGSVSFRFLMRLLRIAKFLGVSTRGELVRLSGLQLDEATSDDLVMATRSSSYGQDRNSHDVDLVETVLKSFLRQWKRQSSLRSICKVGKTIDSYLQVVAKDFDLPVRKLIGIIETLPVIARPQHDDLYKAINIYLKEHPDLTKTDKKQLCGVLDFQKLSPEVRAHAVKNELLPLRTVVQILFFEREKSSEKSAAREQVKDDMSNLKISEQEQAGTSGGPKCRIREVGGPKSEIEEVEGNDAVKLKDENKAHMSRLYEKGRQR</sequence>
<dbReference type="PANTHER" id="PTHR32370">
    <property type="entry name" value="OS12G0117600 PROTEIN"/>
    <property type="match status" value="1"/>
</dbReference>
<evidence type="ECO:0000256" key="4">
    <source>
        <dbReference type="SAM" id="MobiDB-lite"/>
    </source>
</evidence>
<organism evidence="6 7">
    <name type="scientific">Castilleja foliolosa</name>
    <dbReference type="NCBI Taxonomy" id="1961234"/>
    <lineage>
        <taxon>Eukaryota</taxon>
        <taxon>Viridiplantae</taxon>
        <taxon>Streptophyta</taxon>
        <taxon>Embryophyta</taxon>
        <taxon>Tracheophyta</taxon>
        <taxon>Spermatophyta</taxon>
        <taxon>Magnoliopsida</taxon>
        <taxon>eudicotyledons</taxon>
        <taxon>Gunneridae</taxon>
        <taxon>Pentapetalae</taxon>
        <taxon>asterids</taxon>
        <taxon>lamiids</taxon>
        <taxon>Lamiales</taxon>
        <taxon>Orobanchaceae</taxon>
        <taxon>Pedicularideae</taxon>
        <taxon>Castillejinae</taxon>
        <taxon>Castilleja</taxon>
    </lineage>
</organism>
<feature type="domain" description="NPH3" evidence="5">
    <location>
        <begin position="204"/>
        <end position="465"/>
    </location>
</feature>
<evidence type="ECO:0000313" key="7">
    <source>
        <dbReference type="Proteomes" id="UP001632038"/>
    </source>
</evidence>
<keyword evidence="2" id="KW-0833">Ubl conjugation pathway</keyword>
<name>A0ABD3C613_9LAMI</name>
<evidence type="ECO:0000256" key="3">
    <source>
        <dbReference type="PROSITE-ProRule" id="PRU00982"/>
    </source>
</evidence>
<dbReference type="SUPFAM" id="SSF54695">
    <property type="entry name" value="POZ domain"/>
    <property type="match status" value="1"/>
</dbReference>
<feature type="compositionally biased region" description="Basic and acidic residues" evidence="4">
    <location>
        <begin position="500"/>
        <end position="511"/>
    </location>
</feature>
<comment type="caution">
    <text evidence="6">The sequence shown here is derived from an EMBL/GenBank/DDBJ whole genome shotgun (WGS) entry which is preliminary data.</text>
</comment>
<dbReference type="AlphaFoldDB" id="A0ABD3C613"/>
<comment type="pathway">
    <text evidence="1">Protein modification; protein ubiquitination.</text>
</comment>
<dbReference type="InterPro" id="IPR011333">
    <property type="entry name" value="SKP1/BTB/POZ_sf"/>
</dbReference>
<reference evidence="7" key="1">
    <citation type="journal article" date="2024" name="IScience">
        <title>Strigolactones Initiate the Formation of Haustorium-like Structures in Castilleja.</title>
        <authorList>
            <person name="Buerger M."/>
            <person name="Peterson D."/>
            <person name="Chory J."/>
        </authorList>
    </citation>
    <scope>NUCLEOTIDE SEQUENCE [LARGE SCALE GENOMIC DNA]</scope>
</reference>
<evidence type="ECO:0000259" key="5">
    <source>
        <dbReference type="PROSITE" id="PS51649"/>
    </source>
</evidence>
<dbReference type="InterPro" id="IPR027356">
    <property type="entry name" value="NPH3_dom"/>
</dbReference>
<dbReference type="PROSITE" id="PS51649">
    <property type="entry name" value="NPH3"/>
    <property type="match status" value="1"/>
</dbReference>
<evidence type="ECO:0000256" key="1">
    <source>
        <dbReference type="ARBA" id="ARBA00004906"/>
    </source>
</evidence>
<keyword evidence="7" id="KW-1185">Reference proteome</keyword>
<evidence type="ECO:0000256" key="2">
    <source>
        <dbReference type="ARBA" id="ARBA00022786"/>
    </source>
</evidence>
<feature type="region of interest" description="Disordered" evidence="4">
    <location>
        <begin position="470"/>
        <end position="540"/>
    </location>
</feature>
<feature type="compositionally biased region" description="Basic and acidic residues" evidence="4">
    <location>
        <begin position="518"/>
        <end position="540"/>
    </location>
</feature>
<dbReference type="Proteomes" id="UP001632038">
    <property type="component" value="Unassembled WGS sequence"/>
</dbReference>
<accession>A0ABD3C613</accession>